<evidence type="ECO:0000313" key="1">
    <source>
        <dbReference type="EMBL" id="CAF1505269.1"/>
    </source>
</evidence>
<proteinExistence type="predicted"/>
<protein>
    <submittedName>
        <fullName evidence="2">Uncharacterized protein</fullName>
    </submittedName>
</protein>
<dbReference type="EMBL" id="CAJNOK010034573">
    <property type="protein sequence ID" value="CAF1505269.1"/>
    <property type="molecule type" value="Genomic_DNA"/>
</dbReference>
<dbReference type="Proteomes" id="UP000677228">
    <property type="component" value="Unassembled WGS sequence"/>
</dbReference>
<comment type="caution">
    <text evidence="2">The sequence shown here is derived from an EMBL/GenBank/DDBJ whole genome shotgun (WGS) entry which is preliminary data.</text>
</comment>
<evidence type="ECO:0000313" key="3">
    <source>
        <dbReference type="Proteomes" id="UP000682733"/>
    </source>
</evidence>
<dbReference type="EMBL" id="CAJOBA010056610">
    <property type="protein sequence ID" value="CAF4293523.1"/>
    <property type="molecule type" value="Genomic_DNA"/>
</dbReference>
<dbReference type="InterPro" id="IPR036397">
    <property type="entry name" value="RNaseH_sf"/>
</dbReference>
<feature type="non-terminal residue" evidence="2">
    <location>
        <position position="1"/>
    </location>
</feature>
<name>A0A8S2U1V3_9BILA</name>
<organism evidence="2 3">
    <name type="scientific">Didymodactylos carnosus</name>
    <dbReference type="NCBI Taxonomy" id="1234261"/>
    <lineage>
        <taxon>Eukaryota</taxon>
        <taxon>Metazoa</taxon>
        <taxon>Spiralia</taxon>
        <taxon>Gnathifera</taxon>
        <taxon>Rotifera</taxon>
        <taxon>Eurotatoria</taxon>
        <taxon>Bdelloidea</taxon>
        <taxon>Philodinida</taxon>
        <taxon>Philodinidae</taxon>
        <taxon>Didymodactylos</taxon>
    </lineage>
</organism>
<reference evidence="2" key="1">
    <citation type="submission" date="2021-02" db="EMBL/GenBank/DDBJ databases">
        <authorList>
            <person name="Nowell W R."/>
        </authorList>
    </citation>
    <scope>NUCLEOTIDE SEQUENCE</scope>
</reference>
<evidence type="ECO:0000313" key="2">
    <source>
        <dbReference type="EMBL" id="CAF4293523.1"/>
    </source>
</evidence>
<dbReference type="Proteomes" id="UP000682733">
    <property type="component" value="Unassembled WGS sequence"/>
</dbReference>
<dbReference type="AlphaFoldDB" id="A0A8S2U1V3"/>
<gene>
    <name evidence="1" type="ORF">OVA965_LOCUS37124</name>
    <name evidence="2" type="ORF">TMI583_LOCUS38178</name>
</gene>
<dbReference type="Gene3D" id="3.30.420.10">
    <property type="entry name" value="Ribonuclease H-like superfamily/Ribonuclease H"/>
    <property type="match status" value="1"/>
</dbReference>
<accession>A0A8S2U1V3</accession>
<dbReference type="GO" id="GO:0003676">
    <property type="term" value="F:nucleic acid binding"/>
    <property type="evidence" value="ECO:0007669"/>
    <property type="project" value="InterPro"/>
</dbReference>
<sequence length="116" mass="13164">THSKVFLLSGDRNPNHHGRRVFDSKELDLWKVDKYSKGLHVYGGMTSKGLSQLVFINGIIDGERDVNEVLPILTDVEARTEATDDITATSLFDDNEDWIFEQDHATCHDSNIAQEY</sequence>